<dbReference type="AlphaFoldDB" id="A0A0C9U671"/>
<proteinExistence type="inferred from homology"/>
<gene>
    <name evidence="6" type="ORF">M422DRAFT_231207</name>
</gene>
<dbReference type="InterPro" id="IPR025110">
    <property type="entry name" value="AMP-bd_C"/>
</dbReference>
<feature type="domain" description="AMP-binding enzyme C-terminal" evidence="5">
    <location>
        <begin position="455"/>
        <end position="541"/>
    </location>
</feature>
<evidence type="ECO:0000313" key="7">
    <source>
        <dbReference type="Proteomes" id="UP000054279"/>
    </source>
</evidence>
<dbReference type="InterPro" id="IPR045851">
    <property type="entry name" value="AMP-bd_C_sf"/>
</dbReference>
<dbReference type="EMBL" id="KN837160">
    <property type="protein sequence ID" value="KIJ38473.1"/>
    <property type="molecule type" value="Genomic_DNA"/>
</dbReference>
<dbReference type="GO" id="GO:0016405">
    <property type="term" value="F:CoA-ligase activity"/>
    <property type="evidence" value="ECO:0007669"/>
    <property type="project" value="TreeGrafter"/>
</dbReference>
<dbReference type="Gene3D" id="3.40.50.980">
    <property type="match status" value="2"/>
</dbReference>
<evidence type="ECO:0008006" key="8">
    <source>
        <dbReference type="Google" id="ProtNLM"/>
    </source>
</evidence>
<keyword evidence="2" id="KW-0436">Ligase</keyword>
<evidence type="ECO:0000313" key="6">
    <source>
        <dbReference type="EMBL" id="KIJ38473.1"/>
    </source>
</evidence>
<protein>
    <recommendedName>
        <fullName evidence="8">4-coumarate--CoA ligase</fullName>
    </recommendedName>
</protein>
<dbReference type="InterPro" id="IPR020845">
    <property type="entry name" value="AMP-binding_CS"/>
</dbReference>
<dbReference type="OrthoDB" id="1898221at2759"/>
<dbReference type="PANTHER" id="PTHR24096">
    <property type="entry name" value="LONG-CHAIN-FATTY-ACID--COA LIGASE"/>
    <property type="match status" value="1"/>
</dbReference>
<evidence type="ECO:0000256" key="2">
    <source>
        <dbReference type="ARBA" id="ARBA00022598"/>
    </source>
</evidence>
<dbReference type="HOGENOM" id="CLU_000022_59_2_1"/>
<evidence type="ECO:0000259" key="4">
    <source>
        <dbReference type="Pfam" id="PF00501"/>
    </source>
</evidence>
<comment type="similarity">
    <text evidence="1">Belongs to the ATP-dependent AMP-binding enzyme family.</text>
</comment>
<dbReference type="SUPFAM" id="SSF56801">
    <property type="entry name" value="Acetyl-CoA synthetase-like"/>
    <property type="match status" value="1"/>
</dbReference>
<keyword evidence="3" id="KW-0472">Membrane</keyword>
<dbReference type="CDD" id="cd05911">
    <property type="entry name" value="Firefly_Luc_like"/>
    <property type="match status" value="1"/>
</dbReference>
<evidence type="ECO:0000256" key="3">
    <source>
        <dbReference type="SAM" id="Phobius"/>
    </source>
</evidence>
<dbReference type="Pfam" id="PF00501">
    <property type="entry name" value="AMP-binding"/>
    <property type="match status" value="1"/>
</dbReference>
<dbReference type="Gene3D" id="3.30.300.30">
    <property type="match status" value="1"/>
</dbReference>
<dbReference type="Pfam" id="PF13193">
    <property type="entry name" value="AMP-binding_C"/>
    <property type="match status" value="1"/>
</dbReference>
<dbReference type="PANTHER" id="PTHR24096:SF149">
    <property type="entry name" value="AMP-BINDING DOMAIN-CONTAINING PROTEIN-RELATED"/>
    <property type="match status" value="1"/>
</dbReference>
<dbReference type="Proteomes" id="UP000054279">
    <property type="component" value="Unassembled WGS sequence"/>
</dbReference>
<keyword evidence="3" id="KW-1133">Transmembrane helix</keyword>
<evidence type="ECO:0000259" key="5">
    <source>
        <dbReference type="Pfam" id="PF13193"/>
    </source>
</evidence>
<name>A0A0C9U671_SPHS4</name>
<organism evidence="6 7">
    <name type="scientific">Sphaerobolus stellatus (strain SS14)</name>
    <dbReference type="NCBI Taxonomy" id="990650"/>
    <lineage>
        <taxon>Eukaryota</taxon>
        <taxon>Fungi</taxon>
        <taxon>Dikarya</taxon>
        <taxon>Basidiomycota</taxon>
        <taxon>Agaricomycotina</taxon>
        <taxon>Agaricomycetes</taxon>
        <taxon>Phallomycetidae</taxon>
        <taxon>Geastrales</taxon>
        <taxon>Sphaerobolaceae</taxon>
        <taxon>Sphaerobolus</taxon>
    </lineage>
</organism>
<reference evidence="6 7" key="1">
    <citation type="submission" date="2014-06" db="EMBL/GenBank/DDBJ databases">
        <title>Evolutionary Origins and Diversification of the Mycorrhizal Mutualists.</title>
        <authorList>
            <consortium name="DOE Joint Genome Institute"/>
            <consortium name="Mycorrhizal Genomics Consortium"/>
            <person name="Kohler A."/>
            <person name="Kuo A."/>
            <person name="Nagy L.G."/>
            <person name="Floudas D."/>
            <person name="Copeland A."/>
            <person name="Barry K.W."/>
            <person name="Cichocki N."/>
            <person name="Veneault-Fourrey C."/>
            <person name="LaButti K."/>
            <person name="Lindquist E.A."/>
            <person name="Lipzen A."/>
            <person name="Lundell T."/>
            <person name="Morin E."/>
            <person name="Murat C."/>
            <person name="Riley R."/>
            <person name="Ohm R."/>
            <person name="Sun H."/>
            <person name="Tunlid A."/>
            <person name="Henrissat B."/>
            <person name="Grigoriev I.V."/>
            <person name="Hibbett D.S."/>
            <person name="Martin F."/>
        </authorList>
    </citation>
    <scope>NUCLEOTIDE SEQUENCE [LARGE SCALE GENOMIC DNA]</scope>
    <source>
        <strain evidence="6 7">SS14</strain>
    </source>
</reference>
<dbReference type="PROSITE" id="PS00455">
    <property type="entry name" value="AMP_BINDING"/>
    <property type="match status" value="1"/>
</dbReference>
<sequence length="564" mass="61965">MPRIYRSTDPAVAIPQCSLFSLVFNGHFESQLPALIDAPTGFAISRGALRAYALQLAWSLKNALCLPRGCTVAIISPNSIVWPVVLLGSMAAGLKVTTINSDCTPSEIFHQLKDSAPYFIFAHSSTIERIEKTFRLMNVADLEGKERIITLGDLPQDPGVPGYRSIRDLLGLEQLACEERFDQSDCHETALICYSSGTTSKPKGVELTHHNISSCIVMVKPRWKHVCPNGTIIGVIPLFHLYGLFALVLGPLYYGAPVVIVPHFDPESFCAYIQRYRATFVPVVPPILVVFANHPAPEKYDLTSLKMLTSAAAPLSGELSMAVRARLLKLGADVTINQAWGLTETSPANTSQSGTEGRLKPSSVGTLLSQVEARIVLQGTESDAPEGASGEIWIRGPHVMKGYLNNPSATRESITEDGWFKTGDIGIIDKDGSISILDRIKELIKYKGFQVPPAELEGILLTHPLIVDAAVIGIWSDDDATEYPRAYVVPRNGLKSLTFPSETDRLAREIEIWIRQKVARHKYLRGGVVLVDSVPKSASGKLLRRQLRDMARQEMKESNMRARL</sequence>
<accession>A0A0C9U671</accession>
<keyword evidence="3" id="KW-0812">Transmembrane</keyword>
<feature type="transmembrane region" description="Helical" evidence="3">
    <location>
        <begin position="232"/>
        <end position="254"/>
    </location>
</feature>
<feature type="domain" description="AMP-dependent synthetase/ligase" evidence="4">
    <location>
        <begin position="33"/>
        <end position="404"/>
    </location>
</feature>
<dbReference type="InterPro" id="IPR000873">
    <property type="entry name" value="AMP-dep_synth/lig_dom"/>
</dbReference>
<keyword evidence="7" id="KW-1185">Reference proteome</keyword>
<dbReference type="Gene3D" id="2.30.38.10">
    <property type="entry name" value="Luciferase, Domain 3"/>
    <property type="match status" value="1"/>
</dbReference>
<evidence type="ECO:0000256" key="1">
    <source>
        <dbReference type="ARBA" id="ARBA00006432"/>
    </source>
</evidence>